<dbReference type="EMBL" id="JAVFWL010000005">
    <property type="protein sequence ID" value="KAK6753692.1"/>
    <property type="molecule type" value="Genomic_DNA"/>
</dbReference>
<accession>A0ABR1DTC4</accession>
<comment type="caution">
    <text evidence="3">The sequence shown here is derived from an EMBL/GenBank/DDBJ whole genome shotgun (WGS) entry which is preliminary data.</text>
</comment>
<evidence type="ECO:0008006" key="5">
    <source>
        <dbReference type="Google" id="ProtNLM"/>
    </source>
</evidence>
<evidence type="ECO:0000256" key="1">
    <source>
        <dbReference type="ARBA" id="ARBA00022676"/>
    </source>
</evidence>
<evidence type="ECO:0000313" key="4">
    <source>
        <dbReference type="Proteomes" id="UP001303046"/>
    </source>
</evidence>
<organism evidence="3 4">
    <name type="scientific">Necator americanus</name>
    <name type="common">Human hookworm</name>
    <dbReference type="NCBI Taxonomy" id="51031"/>
    <lineage>
        <taxon>Eukaryota</taxon>
        <taxon>Metazoa</taxon>
        <taxon>Ecdysozoa</taxon>
        <taxon>Nematoda</taxon>
        <taxon>Chromadorea</taxon>
        <taxon>Rhabditida</taxon>
        <taxon>Rhabditina</taxon>
        <taxon>Rhabditomorpha</taxon>
        <taxon>Strongyloidea</taxon>
        <taxon>Ancylostomatidae</taxon>
        <taxon>Bunostominae</taxon>
        <taxon>Necator</taxon>
    </lineage>
</organism>
<dbReference type="PANTHER" id="PTHR22898:SF3">
    <property type="entry name" value="ALPHA-1,2-FUCOSYLTRANSFERASE-RELATED"/>
    <property type="match status" value="1"/>
</dbReference>
<dbReference type="InterPro" id="IPR002516">
    <property type="entry name" value="Glyco_trans_11"/>
</dbReference>
<keyword evidence="1" id="KW-0328">Glycosyltransferase</keyword>
<evidence type="ECO:0000313" key="3">
    <source>
        <dbReference type="EMBL" id="KAK6753692.1"/>
    </source>
</evidence>
<gene>
    <name evidence="3" type="primary">Necator_chrV.g17756</name>
    <name evidence="3" type="ORF">RB195_012966</name>
</gene>
<keyword evidence="2" id="KW-0808">Transferase</keyword>
<proteinExistence type="predicted"/>
<dbReference type="Proteomes" id="UP001303046">
    <property type="component" value="Unassembled WGS sequence"/>
</dbReference>
<reference evidence="3 4" key="1">
    <citation type="submission" date="2023-08" db="EMBL/GenBank/DDBJ databases">
        <title>A Necator americanus chromosomal reference genome.</title>
        <authorList>
            <person name="Ilik V."/>
            <person name="Petrzelkova K.J."/>
            <person name="Pardy F."/>
            <person name="Fuh T."/>
            <person name="Niatou-Singa F.S."/>
            <person name="Gouil Q."/>
            <person name="Baker L."/>
            <person name="Ritchie M.E."/>
            <person name="Jex A.R."/>
            <person name="Gazzola D."/>
            <person name="Li H."/>
            <person name="Toshio Fujiwara R."/>
            <person name="Zhan B."/>
            <person name="Aroian R.V."/>
            <person name="Pafco B."/>
            <person name="Schwarz E.M."/>
        </authorList>
    </citation>
    <scope>NUCLEOTIDE SEQUENCE [LARGE SCALE GENOMIC DNA]</scope>
    <source>
        <strain evidence="3 4">Aroian</strain>
        <tissue evidence="3">Whole animal</tissue>
    </source>
</reference>
<name>A0ABR1DTC4_NECAM</name>
<dbReference type="Pfam" id="PF01531">
    <property type="entry name" value="Glyco_transf_11"/>
    <property type="match status" value="1"/>
</dbReference>
<dbReference type="InterPro" id="IPR052501">
    <property type="entry name" value="Alpha-1-2_FucT"/>
</dbReference>
<dbReference type="PANTHER" id="PTHR22898">
    <property type="entry name" value="UNCHARACTERIZED GLYCOSOL TRANSFERASE-RELATED"/>
    <property type="match status" value="1"/>
</dbReference>
<protein>
    <recommendedName>
        <fullName evidence="5">L-Fucosyltransferase</fullName>
    </recommendedName>
</protein>
<evidence type="ECO:0000256" key="2">
    <source>
        <dbReference type="ARBA" id="ARBA00022679"/>
    </source>
</evidence>
<keyword evidence="4" id="KW-1185">Reference proteome</keyword>
<sequence length="240" mass="28489">MFLLASGFAIAKRMERTLLYYDVDKLAFKRLKPIVSAFPRTVEKFVVRYFNHSAKYLVLETNCGQNARFFEDILPEIREMYQFSDEVREQFAHLAECEKRNITCIHTRQTDFIRLNRTTDLEETVMAAYNISEQHSSQQYLIFGDDRTFMAKLATRLKQVDSSRKKTYISSHREIEDMYLSSQLCTSFLISSAMSTFGWWLAFFAPNQHSVYYMNDKRPNYSMEGIPREEMFLSSWRKYS</sequence>